<evidence type="ECO:0000313" key="10">
    <source>
        <dbReference type="EMBL" id="KAK7385374.1"/>
    </source>
</evidence>
<dbReference type="PANTHER" id="PTHR10177">
    <property type="entry name" value="CYCLINS"/>
    <property type="match status" value="1"/>
</dbReference>
<dbReference type="InterPro" id="IPR039361">
    <property type="entry name" value="Cyclin"/>
</dbReference>
<comment type="similarity">
    <text evidence="1">Belongs to the cyclin family. Cyclin D subfamily.</text>
</comment>
<evidence type="ECO:0000256" key="7">
    <source>
        <dbReference type="RuleBase" id="RU000383"/>
    </source>
</evidence>
<dbReference type="SMART" id="SM00385">
    <property type="entry name" value="CYCLIN"/>
    <property type="match status" value="1"/>
</dbReference>
<dbReference type="InterPro" id="IPR036915">
    <property type="entry name" value="Cyclin-like_sf"/>
</dbReference>
<keyword evidence="11" id="KW-1185">Reference proteome</keyword>
<dbReference type="GO" id="GO:0051301">
    <property type="term" value="P:cell division"/>
    <property type="evidence" value="ECO:0007669"/>
    <property type="project" value="UniProtKB-KW"/>
</dbReference>
<comment type="subunit">
    <text evidence="2">Interacts with the CDC2 protein kinase to form a serine/threonine kinase holoenzyme complex also known as maturation promoting factor (MPF). The cyclin subunit imparts substrate specificity to the complex.</text>
</comment>
<organism evidence="10 11">
    <name type="scientific">Psophocarpus tetragonolobus</name>
    <name type="common">Winged bean</name>
    <name type="synonym">Dolichos tetragonolobus</name>
    <dbReference type="NCBI Taxonomy" id="3891"/>
    <lineage>
        <taxon>Eukaryota</taxon>
        <taxon>Viridiplantae</taxon>
        <taxon>Streptophyta</taxon>
        <taxon>Embryophyta</taxon>
        <taxon>Tracheophyta</taxon>
        <taxon>Spermatophyta</taxon>
        <taxon>Magnoliopsida</taxon>
        <taxon>eudicotyledons</taxon>
        <taxon>Gunneridae</taxon>
        <taxon>Pentapetalae</taxon>
        <taxon>rosids</taxon>
        <taxon>fabids</taxon>
        <taxon>Fabales</taxon>
        <taxon>Fabaceae</taxon>
        <taxon>Papilionoideae</taxon>
        <taxon>50 kb inversion clade</taxon>
        <taxon>NPAAA clade</taxon>
        <taxon>indigoferoid/millettioid clade</taxon>
        <taxon>Phaseoleae</taxon>
        <taxon>Psophocarpus</taxon>
    </lineage>
</organism>
<evidence type="ECO:0000256" key="5">
    <source>
        <dbReference type="ARBA" id="ARBA00023306"/>
    </source>
</evidence>
<dbReference type="PROSITE" id="PS00292">
    <property type="entry name" value="CYCLINS"/>
    <property type="match status" value="1"/>
</dbReference>
<reference evidence="10 11" key="1">
    <citation type="submission" date="2024-01" db="EMBL/GenBank/DDBJ databases">
        <title>The genomes of 5 underutilized Papilionoideae crops provide insights into root nodulation and disease resistanc.</title>
        <authorList>
            <person name="Jiang F."/>
        </authorList>
    </citation>
    <scope>NUCLEOTIDE SEQUENCE [LARGE SCALE GENOMIC DNA]</scope>
    <source>
        <strain evidence="10">DUOXIRENSHENG_FW03</strain>
        <tissue evidence="10">Leaves</tissue>
    </source>
</reference>
<keyword evidence="5" id="KW-0131">Cell cycle</keyword>
<dbReference type="FunFam" id="1.10.472.10:FF:000034">
    <property type="entry name" value="D2/4-type cyclin"/>
    <property type="match status" value="1"/>
</dbReference>
<dbReference type="Proteomes" id="UP001386955">
    <property type="component" value="Unassembled WGS sequence"/>
</dbReference>
<feature type="domain" description="Cyclin-like" evidence="8">
    <location>
        <begin position="99"/>
        <end position="187"/>
    </location>
</feature>
<dbReference type="Pfam" id="PF00134">
    <property type="entry name" value="Cyclin_N"/>
    <property type="match status" value="1"/>
</dbReference>
<protein>
    <recommendedName>
        <fullName evidence="6">B-like cyclin</fullName>
    </recommendedName>
</protein>
<accession>A0AAN9RZA0</accession>
<gene>
    <name evidence="10" type="ORF">VNO78_31090</name>
</gene>
<keyword evidence="3" id="KW-0132">Cell division</keyword>
<dbReference type="EMBL" id="JAYMYS010000008">
    <property type="protein sequence ID" value="KAK7385374.1"/>
    <property type="molecule type" value="Genomic_DNA"/>
</dbReference>
<evidence type="ECO:0000259" key="9">
    <source>
        <dbReference type="SMART" id="SM01332"/>
    </source>
</evidence>
<evidence type="ECO:0000259" key="8">
    <source>
        <dbReference type="SMART" id="SM00385"/>
    </source>
</evidence>
<dbReference type="CDD" id="cd20543">
    <property type="entry name" value="CYCLIN_AtCycD-like_rpt1"/>
    <property type="match status" value="1"/>
</dbReference>
<dbReference type="FunFam" id="1.10.472.10:FF:000040">
    <property type="entry name" value="D6-type cyclin"/>
    <property type="match status" value="1"/>
</dbReference>
<dbReference type="AlphaFoldDB" id="A0AAN9RZA0"/>
<dbReference type="InterPro" id="IPR006671">
    <property type="entry name" value="Cyclin_N"/>
</dbReference>
<dbReference type="InterPro" id="IPR013763">
    <property type="entry name" value="Cyclin-like_dom"/>
</dbReference>
<proteinExistence type="inferred from homology"/>
<feature type="domain" description="Cyclin C-terminal" evidence="9">
    <location>
        <begin position="196"/>
        <end position="309"/>
    </location>
</feature>
<dbReference type="SUPFAM" id="SSF47954">
    <property type="entry name" value="Cyclin-like"/>
    <property type="match status" value="1"/>
</dbReference>
<comment type="caution">
    <text evidence="10">The sequence shown here is derived from an EMBL/GenBank/DDBJ whole genome shotgun (WGS) entry which is preliminary data.</text>
</comment>
<dbReference type="Pfam" id="PF02984">
    <property type="entry name" value="Cyclin_C"/>
    <property type="match status" value="1"/>
</dbReference>
<dbReference type="InterPro" id="IPR048258">
    <property type="entry name" value="Cyclins_cyclin-box"/>
</dbReference>
<name>A0AAN9RZA0_PSOTE</name>
<evidence type="ECO:0000313" key="11">
    <source>
        <dbReference type="Proteomes" id="UP001386955"/>
    </source>
</evidence>
<dbReference type="CDD" id="cd20544">
    <property type="entry name" value="CYCLIN_AtCycD-like_rpt2"/>
    <property type="match status" value="1"/>
</dbReference>
<dbReference type="Gene3D" id="1.10.472.10">
    <property type="entry name" value="Cyclin-like"/>
    <property type="match status" value="2"/>
</dbReference>
<keyword evidence="4 7" id="KW-0195">Cyclin</keyword>
<sequence length="362" mass="40421">MAPSFDCVSSLLCAEDNSIFDESDFAGEVLEDTWQVDVYDRNRSQSENFDVPKGWFSLQSDECLRLMIEKECDHLPNSDYMNRLRTGDLNIGARKEAIDWIEKVREHFGFGPLCAYLSINYFDRFLSAYELPKHRVWATQLLAVGCLSLAAKMEETDFPLTLDLQVGESKYIFEAKTIQRMELLIMSILRWRMQSTTPFSYIDNFLYKINDDQAPIGASILQSTQLILSIVRGIDFLEFRPSEIAAAVAISVVGEGEAVHTEKAISVLIQLVEKERVLKCIKLIQELSSNSGSAKDASASASVSVSVPSVPESPIGVLNTECFSYKSDDTNAASCANSPHNNSPDAKKRKLNKTLENSHCGL</sequence>
<evidence type="ECO:0000256" key="6">
    <source>
        <dbReference type="ARBA" id="ARBA00032263"/>
    </source>
</evidence>
<dbReference type="InterPro" id="IPR004367">
    <property type="entry name" value="Cyclin_C-dom"/>
</dbReference>
<evidence type="ECO:0000256" key="4">
    <source>
        <dbReference type="ARBA" id="ARBA00023127"/>
    </source>
</evidence>
<evidence type="ECO:0000256" key="1">
    <source>
        <dbReference type="ARBA" id="ARBA00009065"/>
    </source>
</evidence>
<dbReference type="SMART" id="SM01332">
    <property type="entry name" value="Cyclin_C"/>
    <property type="match status" value="1"/>
</dbReference>
<evidence type="ECO:0000256" key="2">
    <source>
        <dbReference type="ARBA" id="ARBA00011177"/>
    </source>
</evidence>
<evidence type="ECO:0000256" key="3">
    <source>
        <dbReference type="ARBA" id="ARBA00022618"/>
    </source>
</evidence>